<gene>
    <name evidence="3" type="ORF">K5L39_11985</name>
</gene>
<sequence>MRLLPIGVLLTATALAAVCCSNSAGADDPSLNGRTFLSVQVEGERIPGGGPLVVGFDNGRISAYAGCNHGSGPVDLADGVLVTRLAVTMMACPPPVGDADRWMTDLFEARPHWTLTGDTLTLAGDATTVTLRDKKAVTPDRSLTDTTWLVTSLISPQSIMSSLALEQAHPTLSIAADGTVTGWTGCNRMTGRADLADAPDAVEFGPLAVTRMACPDGLGAVEQAVLRALNGRAHTAIDADKLQLKRDDGYGLVLHAQ</sequence>
<dbReference type="InterPro" id="IPR053147">
    <property type="entry name" value="Hsp_HslJ-like"/>
</dbReference>
<organism evidence="3 4">
    <name type="scientific">[Mycobacterium] vasticus</name>
    <dbReference type="NCBI Taxonomy" id="2875777"/>
    <lineage>
        <taxon>Bacteria</taxon>
        <taxon>Bacillati</taxon>
        <taxon>Actinomycetota</taxon>
        <taxon>Actinomycetes</taxon>
        <taxon>Mycobacteriales</taxon>
        <taxon>Mycobacteriaceae</taxon>
        <taxon>Mycolicibacter</taxon>
    </lineage>
</organism>
<evidence type="ECO:0000313" key="4">
    <source>
        <dbReference type="Proteomes" id="UP001299283"/>
    </source>
</evidence>
<dbReference type="Proteomes" id="UP001299283">
    <property type="component" value="Unassembled WGS sequence"/>
</dbReference>
<dbReference type="InterPro" id="IPR038670">
    <property type="entry name" value="HslJ-like_sf"/>
</dbReference>
<evidence type="ECO:0000259" key="2">
    <source>
        <dbReference type="Pfam" id="PF03724"/>
    </source>
</evidence>
<feature type="domain" description="DUF306" evidence="2">
    <location>
        <begin position="30"/>
        <end position="131"/>
    </location>
</feature>
<evidence type="ECO:0000256" key="1">
    <source>
        <dbReference type="SAM" id="SignalP"/>
    </source>
</evidence>
<accession>A0ABU5YXQ2</accession>
<feature type="domain" description="DUF306" evidence="2">
    <location>
        <begin position="142"/>
        <end position="252"/>
    </location>
</feature>
<keyword evidence="4" id="KW-1185">Reference proteome</keyword>
<comment type="caution">
    <text evidence="3">The sequence shown here is derived from an EMBL/GenBank/DDBJ whole genome shotgun (WGS) entry which is preliminary data.</text>
</comment>
<dbReference type="PANTHER" id="PTHR35535:SF2">
    <property type="entry name" value="DUF306 DOMAIN-CONTAINING PROTEIN"/>
    <property type="match status" value="1"/>
</dbReference>
<proteinExistence type="predicted"/>
<keyword evidence="1" id="KW-0732">Signal</keyword>
<feature type="chain" id="PRO_5046630217" evidence="1">
    <location>
        <begin position="27"/>
        <end position="257"/>
    </location>
</feature>
<dbReference type="Pfam" id="PF03724">
    <property type="entry name" value="META"/>
    <property type="match status" value="2"/>
</dbReference>
<name>A0ABU5YXQ2_9MYCO</name>
<dbReference type="RefSeq" id="WP_225396956.1">
    <property type="nucleotide sequence ID" value="NZ_JAYJJQ010000010.1"/>
</dbReference>
<dbReference type="InterPro" id="IPR005184">
    <property type="entry name" value="DUF306_Meta_HslJ"/>
</dbReference>
<feature type="signal peptide" evidence="1">
    <location>
        <begin position="1"/>
        <end position="26"/>
    </location>
</feature>
<dbReference type="PANTHER" id="PTHR35535">
    <property type="entry name" value="HEAT SHOCK PROTEIN HSLJ"/>
    <property type="match status" value="1"/>
</dbReference>
<evidence type="ECO:0000313" key="3">
    <source>
        <dbReference type="EMBL" id="MEB3069906.1"/>
    </source>
</evidence>
<protein>
    <submittedName>
        <fullName evidence="3">META domain-containing protein</fullName>
    </submittedName>
</protein>
<dbReference type="EMBL" id="JAYJJQ010000010">
    <property type="protein sequence ID" value="MEB3069906.1"/>
    <property type="molecule type" value="Genomic_DNA"/>
</dbReference>
<reference evidence="3 4" key="1">
    <citation type="submission" date="2023-12" db="EMBL/GenBank/DDBJ databases">
        <title>Description of new species of Mycobacterium terrae complex isolated from sewage at the Sao Paulo Zoological Park Foundation in Brazil.</title>
        <authorList>
            <person name="Romagnoli C.L."/>
            <person name="Conceicao E.C."/>
            <person name="Machado E."/>
            <person name="Barreto L.B.P.F."/>
            <person name="Sharma A."/>
            <person name="Silva N.M."/>
            <person name="Marques L.E."/>
            <person name="Juliana M.A."/>
            <person name="Lourenco M.C.S."/>
            <person name="Digiampietri L.A."/>
            <person name="Suffys P.N."/>
            <person name="Viana-Niero C."/>
        </authorList>
    </citation>
    <scope>NUCLEOTIDE SEQUENCE [LARGE SCALE GENOMIC DNA]</scope>
    <source>
        <strain evidence="3 4">MYC017</strain>
    </source>
</reference>
<dbReference type="Gene3D" id="2.40.128.270">
    <property type="match status" value="2"/>
</dbReference>